<comment type="caution">
    <text evidence="1">The sequence shown here is derived from an EMBL/GenBank/DDBJ whole genome shotgun (WGS) entry which is preliminary data.</text>
</comment>
<evidence type="ECO:0000313" key="2">
    <source>
        <dbReference type="Proteomes" id="UP001565219"/>
    </source>
</evidence>
<proteinExistence type="predicted"/>
<dbReference type="Pfam" id="PF10711">
    <property type="entry name" value="DUF2513"/>
    <property type="match status" value="1"/>
</dbReference>
<dbReference type="EMBL" id="JBCLTR010000001">
    <property type="protein sequence ID" value="MEY8632198.1"/>
    <property type="molecule type" value="Genomic_DNA"/>
</dbReference>
<accession>A0ABV4DCC8</accession>
<dbReference type="InterPro" id="IPR019650">
    <property type="entry name" value="DUF2513"/>
</dbReference>
<dbReference type="Proteomes" id="UP001565219">
    <property type="component" value="Unassembled WGS sequence"/>
</dbReference>
<gene>
    <name evidence="1" type="ORF">AALG99_01445</name>
</gene>
<keyword evidence="2" id="KW-1185">Reference proteome</keyword>
<protein>
    <submittedName>
        <fullName evidence="1">DUF2513 domain-containing protein</fullName>
    </submittedName>
</protein>
<sequence>MQLNIDCVRDILLAVEAKDFGKIFTVDCLLEILPQYQEDEITYACLKLGEAGMLDISAAKYLGSEVPGIKSIRELTYSGHQFLENIKSDNNWSKTKEIAKSVGSSSIDTVKQIAVGVISSVIQSHLQI</sequence>
<reference evidence="1 2" key="1">
    <citation type="submission" date="2024-03" db="EMBL/GenBank/DDBJ databases">
        <title>Mouse gut bacterial collection (mGBC) of GemPharmatech.</title>
        <authorList>
            <person name="He Y."/>
            <person name="Dong L."/>
            <person name="Wu D."/>
            <person name="Gao X."/>
            <person name="Lin Z."/>
        </authorList>
    </citation>
    <scope>NUCLEOTIDE SEQUENCE [LARGE SCALE GENOMIC DNA]</scope>
    <source>
        <strain evidence="1 2">32-10</strain>
    </source>
</reference>
<evidence type="ECO:0000313" key="1">
    <source>
        <dbReference type="EMBL" id="MEY8632198.1"/>
    </source>
</evidence>
<name>A0ABV4DCC8_9FIRM</name>
<organism evidence="1 2">
    <name type="scientific">Anaerostipes hominis</name>
    <name type="common">ex Lee et al. 2021</name>
    <dbReference type="NCBI Taxonomy" id="2025494"/>
    <lineage>
        <taxon>Bacteria</taxon>
        <taxon>Bacillati</taxon>
        <taxon>Bacillota</taxon>
        <taxon>Clostridia</taxon>
        <taxon>Lachnospirales</taxon>
        <taxon>Lachnospiraceae</taxon>
        <taxon>Anaerostipes</taxon>
    </lineage>
</organism>
<dbReference type="RefSeq" id="WP_147510091.1">
    <property type="nucleotide sequence ID" value="NZ_JBCLTR010000001.1"/>
</dbReference>